<dbReference type="Proteomes" id="UP000076532">
    <property type="component" value="Unassembled WGS sequence"/>
</dbReference>
<name>A0A166QCS0_9AGAM</name>
<evidence type="ECO:0000313" key="2">
    <source>
        <dbReference type="EMBL" id="KZP27004.1"/>
    </source>
</evidence>
<dbReference type="OrthoDB" id="3259884at2759"/>
<sequence length="127" mass="14257">MSMHLLILKPRQHRTPKLTAHPTSDSTTTPPGRDITLNSLNRFLRHAQTEMGINKAMSYESPLRKQAYGPDILHKVSDRALEALGIPGGNIIHMKEASHPWFTGPLFLQDHGGSPTPPPYQVDYKQR</sequence>
<protein>
    <submittedName>
        <fullName evidence="2">Uncharacterized protein</fullName>
    </submittedName>
</protein>
<feature type="region of interest" description="Disordered" evidence="1">
    <location>
        <begin position="1"/>
        <end position="35"/>
    </location>
</feature>
<dbReference type="EMBL" id="KV417511">
    <property type="protein sequence ID" value="KZP27004.1"/>
    <property type="molecule type" value="Genomic_DNA"/>
</dbReference>
<evidence type="ECO:0000313" key="3">
    <source>
        <dbReference type="Proteomes" id="UP000076532"/>
    </source>
</evidence>
<reference evidence="2 3" key="1">
    <citation type="journal article" date="2016" name="Mol. Biol. Evol.">
        <title>Comparative Genomics of Early-Diverging Mushroom-Forming Fungi Provides Insights into the Origins of Lignocellulose Decay Capabilities.</title>
        <authorList>
            <person name="Nagy L.G."/>
            <person name="Riley R."/>
            <person name="Tritt A."/>
            <person name="Adam C."/>
            <person name="Daum C."/>
            <person name="Floudas D."/>
            <person name="Sun H."/>
            <person name="Yadav J.S."/>
            <person name="Pangilinan J."/>
            <person name="Larsson K.H."/>
            <person name="Matsuura K."/>
            <person name="Barry K."/>
            <person name="Labutti K."/>
            <person name="Kuo R."/>
            <person name="Ohm R.A."/>
            <person name="Bhattacharya S.S."/>
            <person name="Shirouzu T."/>
            <person name="Yoshinaga Y."/>
            <person name="Martin F.M."/>
            <person name="Grigoriev I.V."/>
            <person name="Hibbett D.S."/>
        </authorList>
    </citation>
    <scope>NUCLEOTIDE SEQUENCE [LARGE SCALE GENOMIC DNA]</scope>
    <source>
        <strain evidence="2 3">CBS 109695</strain>
    </source>
</reference>
<dbReference type="AlphaFoldDB" id="A0A166QCS0"/>
<gene>
    <name evidence="2" type="ORF">FIBSPDRAFT_948965</name>
</gene>
<organism evidence="2 3">
    <name type="scientific">Athelia psychrophila</name>
    <dbReference type="NCBI Taxonomy" id="1759441"/>
    <lineage>
        <taxon>Eukaryota</taxon>
        <taxon>Fungi</taxon>
        <taxon>Dikarya</taxon>
        <taxon>Basidiomycota</taxon>
        <taxon>Agaricomycotina</taxon>
        <taxon>Agaricomycetes</taxon>
        <taxon>Agaricomycetidae</taxon>
        <taxon>Atheliales</taxon>
        <taxon>Atheliaceae</taxon>
        <taxon>Athelia</taxon>
    </lineage>
</organism>
<feature type="compositionally biased region" description="Polar residues" evidence="1">
    <location>
        <begin position="21"/>
        <end position="35"/>
    </location>
</feature>
<accession>A0A166QCS0</accession>
<feature type="region of interest" description="Disordered" evidence="1">
    <location>
        <begin position="106"/>
        <end position="127"/>
    </location>
</feature>
<proteinExistence type="predicted"/>
<keyword evidence="3" id="KW-1185">Reference proteome</keyword>
<evidence type="ECO:0000256" key="1">
    <source>
        <dbReference type="SAM" id="MobiDB-lite"/>
    </source>
</evidence>